<evidence type="ECO:0000313" key="2">
    <source>
        <dbReference type="Proteomes" id="UP000304953"/>
    </source>
</evidence>
<sequence>MKKTDDILEACRLLEELDVCPELERVPAAEAYGRVLAEKIMAGIDVPHFRRSAFDGYALRSADIKHASPENPVILRVTETIPAGSRGRYLITEGTAARIMTGAMVPKGADTVVKHEDTRFTEKEVTCLSPMRPGNIVEEGKVVLGLSGNLGAVAVGLLRIGLPYLKKLCGRTDIGFDGAESVLEEPLKKAGKSARILRGRAKIRDGRLVFVEIDNQRNGSVSPMLDCDLLGEIPPGSSGMEAGEKIKVYFI</sequence>
<name>A0AC61RTQ9_9FIRM</name>
<reference evidence="1" key="1">
    <citation type="submission" date="2019-04" db="EMBL/GenBank/DDBJ databases">
        <title>Microbes associate with the intestines of laboratory mice.</title>
        <authorList>
            <person name="Navarre W."/>
            <person name="Wong E."/>
            <person name="Huang K."/>
            <person name="Tropini C."/>
            <person name="Ng K."/>
            <person name="Yu B."/>
        </authorList>
    </citation>
    <scope>NUCLEOTIDE SEQUENCE</scope>
    <source>
        <strain evidence="1">NM01_1-7b</strain>
    </source>
</reference>
<comment type="caution">
    <text evidence="1">The sequence shown here is derived from an EMBL/GenBank/DDBJ whole genome shotgun (WGS) entry which is preliminary data.</text>
</comment>
<dbReference type="Proteomes" id="UP000304953">
    <property type="component" value="Unassembled WGS sequence"/>
</dbReference>
<keyword evidence="2" id="KW-1185">Reference proteome</keyword>
<protein>
    <submittedName>
        <fullName evidence="1">Uncharacterized protein</fullName>
    </submittedName>
</protein>
<gene>
    <name evidence="1" type="ORF">E5329_15695</name>
</gene>
<evidence type="ECO:0000313" key="1">
    <source>
        <dbReference type="EMBL" id="TGY95222.1"/>
    </source>
</evidence>
<accession>A0AC61RTQ9</accession>
<dbReference type="EMBL" id="SRYA01000032">
    <property type="protein sequence ID" value="TGY95222.1"/>
    <property type="molecule type" value="Genomic_DNA"/>
</dbReference>
<organism evidence="1 2">
    <name type="scientific">Petralouisia muris</name>
    <dbReference type="NCBI Taxonomy" id="3032872"/>
    <lineage>
        <taxon>Bacteria</taxon>
        <taxon>Bacillati</taxon>
        <taxon>Bacillota</taxon>
        <taxon>Clostridia</taxon>
        <taxon>Lachnospirales</taxon>
        <taxon>Lachnospiraceae</taxon>
        <taxon>Petralouisia</taxon>
    </lineage>
</organism>
<proteinExistence type="predicted"/>